<name>A0A9J6H4B8_HAELO</name>
<sequence length="73" mass="8757">MKWAEKVWTHDCVVCRRHFDERFIEKMYRHVINSEDVETPGDRSQLREDAVPSVPRQDKTVCSRIAKTRQLNQ</sequence>
<dbReference type="GO" id="GO:0003677">
    <property type="term" value="F:DNA binding"/>
    <property type="evidence" value="ECO:0007669"/>
    <property type="project" value="UniProtKB-KW"/>
</dbReference>
<feature type="domain" description="THAP-type" evidence="6">
    <location>
        <begin position="8"/>
        <end position="54"/>
    </location>
</feature>
<evidence type="ECO:0000256" key="3">
    <source>
        <dbReference type="ARBA" id="ARBA00022833"/>
    </source>
</evidence>
<evidence type="ECO:0000313" key="8">
    <source>
        <dbReference type="Proteomes" id="UP000821853"/>
    </source>
</evidence>
<evidence type="ECO:0000256" key="2">
    <source>
        <dbReference type="ARBA" id="ARBA00022771"/>
    </source>
</evidence>
<dbReference type="AlphaFoldDB" id="A0A9J6H4B8"/>
<evidence type="ECO:0000259" key="6">
    <source>
        <dbReference type="Pfam" id="PF05485"/>
    </source>
</evidence>
<feature type="region of interest" description="Disordered" evidence="5">
    <location>
        <begin position="38"/>
        <end position="59"/>
    </location>
</feature>
<gene>
    <name evidence="7" type="ORF">HPB48_023195</name>
</gene>
<reference evidence="7 8" key="1">
    <citation type="journal article" date="2020" name="Cell">
        <title>Large-Scale Comparative Analyses of Tick Genomes Elucidate Their Genetic Diversity and Vector Capacities.</title>
        <authorList>
            <consortium name="Tick Genome and Microbiome Consortium (TIGMIC)"/>
            <person name="Jia N."/>
            <person name="Wang J."/>
            <person name="Shi W."/>
            <person name="Du L."/>
            <person name="Sun Y."/>
            <person name="Zhan W."/>
            <person name="Jiang J.F."/>
            <person name="Wang Q."/>
            <person name="Zhang B."/>
            <person name="Ji P."/>
            <person name="Bell-Sakyi L."/>
            <person name="Cui X.M."/>
            <person name="Yuan T.T."/>
            <person name="Jiang B.G."/>
            <person name="Yang W.F."/>
            <person name="Lam T.T."/>
            <person name="Chang Q.C."/>
            <person name="Ding S.J."/>
            <person name="Wang X.J."/>
            <person name="Zhu J.G."/>
            <person name="Ruan X.D."/>
            <person name="Zhao L."/>
            <person name="Wei J.T."/>
            <person name="Ye R.Z."/>
            <person name="Que T.C."/>
            <person name="Du C.H."/>
            <person name="Zhou Y.H."/>
            <person name="Cheng J.X."/>
            <person name="Dai P.F."/>
            <person name="Guo W.B."/>
            <person name="Han X.H."/>
            <person name="Huang E.J."/>
            <person name="Li L.F."/>
            <person name="Wei W."/>
            <person name="Gao Y.C."/>
            <person name="Liu J.Z."/>
            <person name="Shao H.Z."/>
            <person name="Wang X."/>
            <person name="Wang C.C."/>
            <person name="Yang T.C."/>
            <person name="Huo Q.B."/>
            <person name="Li W."/>
            <person name="Chen H.Y."/>
            <person name="Chen S.E."/>
            <person name="Zhou L.G."/>
            <person name="Ni X.B."/>
            <person name="Tian J.H."/>
            <person name="Sheng Y."/>
            <person name="Liu T."/>
            <person name="Pan Y.S."/>
            <person name="Xia L.Y."/>
            <person name="Li J."/>
            <person name="Zhao F."/>
            <person name="Cao W.C."/>
        </authorList>
    </citation>
    <scope>NUCLEOTIDE SEQUENCE [LARGE SCALE GENOMIC DNA]</scope>
    <source>
        <strain evidence="7">HaeL-2018</strain>
    </source>
</reference>
<dbReference type="Proteomes" id="UP000821853">
    <property type="component" value="Unassembled WGS sequence"/>
</dbReference>
<evidence type="ECO:0000256" key="1">
    <source>
        <dbReference type="ARBA" id="ARBA00022723"/>
    </source>
</evidence>
<evidence type="ECO:0000256" key="5">
    <source>
        <dbReference type="SAM" id="MobiDB-lite"/>
    </source>
</evidence>
<keyword evidence="3" id="KW-0862">Zinc</keyword>
<keyword evidence="2" id="KW-0863">Zinc-finger</keyword>
<keyword evidence="1" id="KW-0479">Metal-binding</keyword>
<dbReference type="InterPro" id="IPR006612">
    <property type="entry name" value="THAP_Znf"/>
</dbReference>
<dbReference type="Pfam" id="PF05485">
    <property type="entry name" value="THAP"/>
    <property type="match status" value="1"/>
</dbReference>
<protein>
    <recommendedName>
        <fullName evidence="6">THAP-type domain-containing protein</fullName>
    </recommendedName>
</protein>
<organism evidence="7 8">
    <name type="scientific">Haemaphysalis longicornis</name>
    <name type="common">Bush tick</name>
    <dbReference type="NCBI Taxonomy" id="44386"/>
    <lineage>
        <taxon>Eukaryota</taxon>
        <taxon>Metazoa</taxon>
        <taxon>Ecdysozoa</taxon>
        <taxon>Arthropoda</taxon>
        <taxon>Chelicerata</taxon>
        <taxon>Arachnida</taxon>
        <taxon>Acari</taxon>
        <taxon>Parasitiformes</taxon>
        <taxon>Ixodida</taxon>
        <taxon>Ixodoidea</taxon>
        <taxon>Ixodidae</taxon>
        <taxon>Haemaphysalinae</taxon>
        <taxon>Haemaphysalis</taxon>
    </lineage>
</organism>
<dbReference type="EMBL" id="JABSTR010000073">
    <property type="protein sequence ID" value="KAH9382642.1"/>
    <property type="molecule type" value="Genomic_DNA"/>
</dbReference>
<proteinExistence type="predicted"/>
<dbReference type="GO" id="GO:0008270">
    <property type="term" value="F:zinc ion binding"/>
    <property type="evidence" value="ECO:0007669"/>
    <property type="project" value="UniProtKB-KW"/>
</dbReference>
<comment type="caution">
    <text evidence="7">The sequence shown here is derived from an EMBL/GenBank/DDBJ whole genome shotgun (WGS) entry which is preliminary data.</text>
</comment>
<evidence type="ECO:0000256" key="4">
    <source>
        <dbReference type="ARBA" id="ARBA00023125"/>
    </source>
</evidence>
<accession>A0A9J6H4B8</accession>
<feature type="compositionally biased region" description="Basic and acidic residues" evidence="5">
    <location>
        <begin position="40"/>
        <end position="59"/>
    </location>
</feature>
<dbReference type="VEuPathDB" id="VectorBase:HLOH_053186"/>
<keyword evidence="4" id="KW-0238">DNA-binding</keyword>
<keyword evidence="8" id="KW-1185">Reference proteome</keyword>
<evidence type="ECO:0000313" key="7">
    <source>
        <dbReference type="EMBL" id="KAH9382642.1"/>
    </source>
</evidence>